<evidence type="ECO:0000256" key="3">
    <source>
        <dbReference type="ARBA" id="ARBA00022448"/>
    </source>
</evidence>
<dbReference type="RefSeq" id="WP_039630411.1">
    <property type="nucleotide sequence ID" value="NZ_AYSO01000012.1"/>
</dbReference>
<evidence type="ECO:0000256" key="4">
    <source>
        <dbReference type="ARBA" id="ARBA00022692"/>
    </source>
</evidence>
<dbReference type="PANTHER" id="PTHR10263">
    <property type="entry name" value="V-TYPE PROTON ATPASE PROTEOLIPID SUBUNIT"/>
    <property type="match status" value="1"/>
</dbReference>
<dbReference type="PRINTS" id="PR00122">
    <property type="entry name" value="VACATPASE"/>
</dbReference>
<keyword evidence="7 8" id="KW-0472">Membrane</keyword>
<feature type="transmembrane region" description="Helical" evidence="8">
    <location>
        <begin position="134"/>
        <end position="156"/>
    </location>
</feature>
<evidence type="ECO:0000313" key="11">
    <source>
        <dbReference type="Proteomes" id="UP000031366"/>
    </source>
</evidence>
<dbReference type="Gene3D" id="1.20.120.610">
    <property type="entry name" value="lithium bound rotor ring of v- atpase"/>
    <property type="match status" value="1"/>
</dbReference>
<keyword evidence="5 8" id="KW-1133">Transmembrane helix</keyword>
<comment type="caution">
    <text evidence="10">The sequence shown here is derived from an EMBL/GenBank/DDBJ whole genome shotgun (WGS) entry which is preliminary data.</text>
</comment>
<dbReference type="InterPro" id="IPR000245">
    <property type="entry name" value="ATPase_proteolipid_csu"/>
</dbReference>
<feature type="domain" description="V-ATPase proteolipid subunit C-like" evidence="9">
    <location>
        <begin position="19"/>
        <end position="77"/>
    </location>
</feature>
<dbReference type="CDD" id="cd18180">
    <property type="entry name" value="ATP-synt_Vo_Ao_c_NTPK_rpt2"/>
    <property type="match status" value="1"/>
</dbReference>
<feature type="transmembrane region" description="Helical" evidence="8">
    <location>
        <begin position="86"/>
        <end position="106"/>
    </location>
</feature>
<dbReference type="InterPro" id="IPR002379">
    <property type="entry name" value="ATPase_proteolipid_c-like_dom"/>
</dbReference>
<name>A0A0C1U5Z6_9CLOT</name>
<evidence type="ECO:0000259" key="9">
    <source>
        <dbReference type="Pfam" id="PF00137"/>
    </source>
</evidence>
<dbReference type="EMBL" id="AYSO01000012">
    <property type="protein sequence ID" value="KIE48124.1"/>
    <property type="molecule type" value="Genomic_DNA"/>
</dbReference>
<reference evidence="10 11" key="1">
    <citation type="journal article" date="2015" name="Infect. Genet. Evol.">
        <title>Genomic sequences of six botulinum neurotoxin-producing strains representing three clostridial species illustrate the mobility and diversity of botulinum neurotoxin genes.</title>
        <authorList>
            <person name="Smith T.J."/>
            <person name="Hill K.K."/>
            <person name="Xie G."/>
            <person name="Foley B.T."/>
            <person name="Williamson C.H."/>
            <person name="Foster J.T."/>
            <person name="Johnson S.L."/>
            <person name="Chertkov O."/>
            <person name="Teshima H."/>
            <person name="Gibbons H.S."/>
            <person name="Johnsky L.A."/>
            <person name="Karavis M.A."/>
            <person name="Smith L.A."/>
        </authorList>
    </citation>
    <scope>NUCLEOTIDE SEQUENCE [LARGE SCALE GENOMIC DNA]</scope>
    <source>
        <strain evidence="10 11">CDC 2741</strain>
    </source>
</reference>
<feature type="domain" description="V-ATPase proteolipid subunit C-like" evidence="9">
    <location>
        <begin position="95"/>
        <end position="154"/>
    </location>
</feature>
<dbReference type="Proteomes" id="UP000031366">
    <property type="component" value="Unassembled WGS sequence"/>
</dbReference>
<accession>A0A0C1U5Z6</accession>
<feature type="transmembrane region" description="Helical" evidence="8">
    <location>
        <begin position="12"/>
        <end position="36"/>
    </location>
</feature>
<dbReference type="CDD" id="cd18179">
    <property type="entry name" value="ATP-synt_Vo_Ao_c_NTPK_rpt1"/>
    <property type="match status" value="1"/>
</dbReference>
<comment type="subcellular location">
    <subcellularLocation>
        <location evidence="1">Membrane</location>
        <topology evidence="1">Multi-pass membrane protein</topology>
    </subcellularLocation>
</comment>
<dbReference type="SUPFAM" id="SSF81333">
    <property type="entry name" value="F1F0 ATP synthase subunit C"/>
    <property type="match status" value="2"/>
</dbReference>
<keyword evidence="11" id="KW-1185">Reference proteome</keyword>
<keyword evidence="3 8" id="KW-0813">Transport</keyword>
<organism evidence="10 11">
    <name type="scientific">Clostridium argentinense CDC 2741</name>
    <dbReference type="NCBI Taxonomy" id="1418104"/>
    <lineage>
        <taxon>Bacteria</taxon>
        <taxon>Bacillati</taxon>
        <taxon>Bacillota</taxon>
        <taxon>Clostridia</taxon>
        <taxon>Eubacteriales</taxon>
        <taxon>Clostridiaceae</taxon>
        <taxon>Clostridium</taxon>
    </lineage>
</organism>
<dbReference type="STRING" id="29341.RSJ17_11750"/>
<evidence type="ECO:0000313" key="10">
    <source>
        <dbReference type="EMBL" id="KIE48124.1"/>
    </source>
</evidence>
<dbReference type="Pfam" id="PF00137">
    <property type="entry name" value="ATP-synt_C"/>
    <property type="match status" value="2"/>
</dbReference>
<keyword evidence="6 8" id="KW-0406">Ion transport</keyword>
<protein>
    <submittedName>
        <fullName evidence="10">V-type sodium ATPase subunit K</fullName>
    </submittedName>
</protein>
<evidence type="ECO:0000256" key="6">
    <source>
        <dbReference type="ARBA" id="ARBA00023065"/>
    </source>
</evidence>
<evidence type="ECO:0000256" key="1">
    <source>
        <dbReference type="ARBA" id="ARBA00004141"/>
    </source>
</evidence>
<dbReference type="AlphaFoldDB" id="A0A0C1U5Z6"/>
<dbReference type="FunFam" id="1.20.120.610:FF:000005">
    <property type="entry name" value="V-type sodium ATPase subunit K"/>
    <property type="match status" value="1"/>
</dbReference>
<dbReference type="InterPro" id="IPR035921">
    <property type="entry name" value="F/V-ATP_Csub_sf"/>
</dbReference>
<keyword evidence="4 8" id="KW-0812">Transmembrane</keyword>
<sequence>MTNLMGFLVDNGGIVFAAMGVALAAIMPGIGSARGVGMVGEAASGLITEEPEKFGKALILELLPGTQGLYGFVIALMVLFQIKPDITLANGLYLFAACLPIAFAGWKSAIAQARTAAAAIQILAKRPEHNTKGIILTVMVETYALLGFVMSLLLIINANF</sequence>
<evidence type="ECO:0000256" key="8">
    <source>
        <dbReference type="RuleBase" id="RU363060"/>
    </source>
</evidence>
<evidence type="ECO:0000256" key="7">
    <source>
        <dbReference type="ARBA" id="ARBA00023136"/>
    </source>
</evidence>
<evidence type="ECO:0000256" key="5">
    <source>
        <dbReference type="ARBA" id="ARBA00022989"/>
    </source>
</evidence>
<proteinExistence type="inferred from homology"/>
<dbReference type="NCBIfam" id="NF005124">
    <property type="entry name" value="PRK06558.1"/>
    <property type="match status" value="1"/>
</dbReference>
<dbReference type="GO" id="GO:0033179">
    <property type="term" value="C:proton-transporting V-type ATPase, V0 domain"/>
    <property type="evidence" value="ECO:0007669"/>
    <property type="project" value="InterPro"/>
</dbReference>
<evidence type="ECO:0000256" key="2">
    <source>
        <dbReference type="ARBA" id="ARBA00007296"/>
    </source>
</evidence>
<comment type="similarity">
    <text evidence="2 8">Belongs to the V-ATPase proteolipid subunit family.</text>
</comment>
<feature type="transmembrane region" description="Helical" evidence="8">
    <location>
        <begin position="57"/>
        <end position="80"/>
    </location>
</feature>
<gene>
    <name evidence="10" type="primary">ntpK</name>
    <name evidence="10" type="ORF">U732_3874</name>
</gene>
<dbReference type="GO" id="GO:0046961">
    <property type="term" value="F:proton-transporting ATPase activity, rotational mechanism"/>
    <property type="evidence" value="ECO:0007669"/>
    <property type="project" value="InterPro"/>
</dbReference>